<keyword evidence="2" id="KW-1185">Reference proteome</keyword>
<accession>A0ABW4IAX0</accession>
<proteinExistence type="predicted"/>
<organism evidence="1 2">
    <name type="scientific">Pseudopedobacter beijingensis</name>
    <dbReference type="NCBI Taxonomy" id="1207056"/>
    <lineage>
        <taxon>Bacteria</taxon>
        <taxon>Pseudomonadati</taxon>
        <taxon>Bacteroidota</taxon>
        <taxon>Sphingobacteriia</taxon>
        <taxon>Sphingobacteriales</taxon>
        <taxon>Sphingobacteriaceae</taxon>
        <taxon>Pseudopedobacter</taxon>
    </lineage>
</organism>
<sequence length="63" mass="7582">MIPQTFDEWRNCITQYCKVNLNKDFALQRLVVYLDADHPETQKFTALYGEQHLLNIILWLKQI</sequence>
<evidence type="ECO:0000313" key="1">
    <source>
        <dbReference type="EMBL" id="MFD1629378.1"/>
    </source>
</evidence>
<dbReference type="EMBL" id="JBHUDG010000004">
    <property type="protein sequence ID" value="MFD1629378.1"/>
    <property type="molecule type" value="Genomic_DNA"/>
</dbReference>
<comment type="caution">
    <text evidence="1">The sequence shown here is derived from an EMBL/GenBank/DDBJ whole genome shotgun (WGS) entry which is preliminary data.</text>
</comment>
<protein>
    <submittedName>
        <fullName evidence="1">Uncharacterized protein</fullName>
    </submittedName>
</protein>
<name>A0ABW4IAX0_9SPHI</name>
<dbReference type="Proteomes" id="UP001597118">
    <property type="component" value="Unassembled WGS sequence"/>
</dbReference>
<evidence type="ECO:0000313" key="2">
    <source>
        <dbReference type="Proteomes" id="UP001597118"/>
    </source>
</evidence>
<reference evidence="2" key="1">
    <citation type="journal article" date="2019" name="Int. J. Syst. Evol. Microbiol.">
        <title>The Global Catalogue of Microorganisms (GCM) 10K type strain sequencing project: providing services to taxonomists for standard genome sequencing and annotation.</title>
        <authorList>
            <consortium name="The Broad Institute Genomics Platform"/>
            <consortium name="The Broad Institute Genome Sequencing Center for Infectious Disease"/>
            <person name="Wu L."/>
            <person name="Ma J."/>
        </authorList>
    </citation>
    <scope>NUCLEOTIDE SEQUENCE [LARGE SCALE GENOMIC DNA]</scope>
    <source>
        <strain evidence="2">CCUG 53762</strain>
    </source>
</reference>
<dbReference type="RefSeq" id="WP_379661758.1">
    <property type="nucleotide sequence ID" value="NZ_JBHUDG010000004.1"/>
</dbReference>
<gene>
    <name evidence="1" type="ORF">ACFSAH_05770</name>
</gene>